<organism evidence="14 15">
    <name type="scientific">Caerostris darwini</name>
    <dbReference type="NCBI Taxonomy" id="1538125"/>
    <lineage>
        <taxon>Eukaryota</taxon>
        <taxon>Metazoa</taxon>
        <taxon>Ecdysozoa</taxon>
        <taxon>Arthropoda</taxon>
        <taxon>Chelicerata</taxon>
        <taxon>Arachnida</taxon>
        <taxon>Araneae</taxon>
        <taxon>Araneomorphae</taxon>
        <taxon>Entelegynae</taxon>
        <taxon>Araneoidea</taxon>
        <taxon>Araneidae</taxon>
        <taxon>Caerostris</taxon>
    </lineage>
</organism>
<dbReference type="AlphaFoldDB" id="A0AAV4R1S5"/>
<dbReference type="Pfam" id="PF10613">
    <property type="entry name" value="Lig_chan-Glu_bd"/>
    <property type="match status" value="1"/>
</dbReference>
<name>A0AAV4R1S5_9ARAC</name>
<dbReference type="Proteomes" id="UP001054837">
    <property type="component" value="Unassembled WGS sequence"/>
</dbReference>
<dbReference type="SUPFAM" id="SSF53850">
    <property type="entry name" value="Periplasmic binding protein-like II"/>
    <property type="match status" value="1"/>
</dbReference>
<keyword evidence="3" id="KW-1003">Cell membrane</keyword>
<keyword evidence="4 12" id="KW-0812">Transmembrane</keyword>
<keyword evidence="7 12" id="KW-0472">Membrane</keyword>
<keyword evidence="9" id="KW-0325">Glycoprotein</keyword>
<evidence type="ECO:0000256" key="1">
    <source>
        <dbReference type="ARBA" id="ARBA00004651"/>
    </source>
</evidence>
<evidence type="ECO:0000256" key="9">
    <source>
        <dbReference type="ARBA" id="ARBA00023180"/>
    </source>
</evidence>
<evidence type="ECO:0000256" key="11">
    <source>
        <dbReference type="ARBA" id="ARBA00023303"/>
    </source>
</evidence>
<evidence type="ECO:0000256" key="8">
    <source>
        <dbReference type="ARBA" id="ARBA00023170"/>
    </source>
</evidence>
<feature type="domain" description="Ionotropic glutamate receptor L-glutamate and glycine-binding" evidence="13">
    <location>
        <begin position="10"/>
        <end position="74"/>
    </location>
</feature>
<keyword evidence="10" id="KW-1071">Ligand-gated ion channel</keyword>
<evidence type="ECO:0000256" key="10">
    <source>
        <dbReference type="ARBA" id="ARBA00023286"/>
    </source>
</evidence>
<keyword evidence="15" id="KW-1185">Reference proteome</keyword>
<evidence type="ECO:0000256" key="2">
    <source>
        <dbReference type="ARBA" id="ARBA00022448"/>
    </source>
</evidence>
<evidence type="ECO:0000256" key="3">
    <source>
        <dbReference type="ARBA" id="ARBA00022475"/>
    </source>
</evidence>
<comment type="subcellular location">
    <subcellularLocation>
        <location evidence="1">Cell membrane</location>
        <topology evidence="1">Multi-pass membrane protein</topology>
    </subcellularLocation>
</comment>
<keyword evidence="5 12" id="KW-1133">Transmembrane helix</keyword>
<sequence length="164" mass="18685">MAFPRWLTVAYLPIKDIFEVSPGETKPKGIEGLFLEILSQTLKFQYRLTSPIEKHWGIQTKDNNWTGLVGMITRGEADIGLAMASITELRKQVVDFSIPYSESHITFVTHFPRTVSQSYAYLYPFDAYIWMGVLITFFAMSLLTFVLNESASSYISIALKILEI</sequence>
<gene>
    <name evidence="14" type="primary">GRID1_2</name>
    <name evidence="14" type="ORF">CDAR_8721</name>
</gene>
<evidence type="ECO:0000256" key="4">
    <source>
        <dbReference type="ARBA" id="ARBA00022692"/>
    </source>
</evidence>
<feature type="transmembrane region" description="Helical" evidence="12">
    <location>
        <begin position="127"/>
        <end position="147"/>
    </location>
</feature>
<dbReference type="InterPro" id="IPR052192">
    <property type="entry name" value="Insect_Ionotropic_Sensory_Rcpt"/>
</dbReference>
<keyword evidence="2" id="KW-0813">Transport</keyword>
<evidence type="ECO:0000256" key="12">
    <source>
        <dbReference type="SAM" id="Phobius"/>
    </source>
</evidence>
<evidence type="ECO:0000256" key="5">
    <source>
        <dbReference type="ARBA" id="ARBA00022989"/>
    </source>
</evidence>
<dbReference type="PANTHER" id="PTHR42643:SF38">
    <property type="entry name" value="IONOTROPIC RECEPTOR 100A"/>
    <property type="match status" value="1"/>
</dbReference>
<dbReference type="SMART" id="SM00918">
    <property type="entry name" value="Lig_chan-Glu_bd"/>
    <property type="match status" value="1"/>
</dbReference>
<evidence type="ECO:0000256" key="7">
    <source>
        <dbReference type="ARBA" id="ARBA00023136"/>
    </source>
</evidence>
<dbReference type="InterPro" id="IPR019594">
    <property type="entry name" value="Glu/Gly-bd"/>
</dbReference>
<accession>A0AAV4R1S5</accession>
<keyword evidence="8 14" id="KW-0675">Receptor</keyword>
<proteinExistence type="predicted"/>
<evidence type="ECO:0000313" key="15">
    <source>
        <dbReference type="Proteomes" id="UP001054837"/>
    </source>
</evidence>
<dbReference type="Gene3D" id="3.40.190.10">
    <property type="entry name" value="Periplasmic binding protein-like II"/>
    <property type="match status" value="1"/>
</dbReference>
<keyword evidence="6" id="KW-0406">Ion transport</keyword>
<evidence type="ECO:0000313" key="14">
    <source>
        <dbReference type="EMBL" id="GIY15427.1"/>
    </source>
</evidence>
<reference evidence="14 15" key="1">
    <citation type="submission" date="2021-06" db="EMBL/GenBank/DDBJ databases">
        <title>Caerostris darwini draft genome.</title>
        <authorList>
            <person name="Kono N."/>
            <person name="Arakawa K."/>
        </authorList>
    </citation>
    <scope>NUCLEOTIDE SEQUENCE [LARGE SCALE GENOMIC DNA]</scope>
</reference>
<evidence type="ECO:0000256" key="6">
    <source>
        <dbReference type="ARBA" id="ARBA00023065"/>
    </source>
</evidence>
<keyword evidence="11" id="KW-0407">Ion channel</keyword>
<comment type="caution">
    <text evidence="14">The sequence shown here is derived from an EMBL/GenBank/DDBJ whole genome shotgun (WGS) entry which is preliminary data.</text>
</comment>
<dbReference type="EMBL" id="BPLQ01005523">
    <property type="protein sequence ID" value="GIY15427.1"/>
    <property type="molecule type" value="Genomic_DNA"/>
</dbReference>
<dbReference type="PANTHER" id="PTHR42643">
    <property type="entry name" value="IONOTROPIC RECEPTOR 20A-RELATED"/>
    <property type="match status" value="1"/>
</dbReference>
<dbReference type="GO" id="GO:0015276">
    <property type="term" value="F:ligand-gated monoatomic ion channel activity"/>
    <property type="evidence" value="ECO:0007669"/>
    <property type="project" value="InterPro"/>
</dbReference>
<dbReference type="GO" id="GO:0005886">
    <property type="term" value="C:plasma membrane"/>
    <property type="evidence" value="ECO:0007669"/>
    <property type="project" value="UniProtKB-SubCell"/>
</dbReference>
<evidence type="ECO:0000259" key="13">
    <source>
        <dbReference type="SMART" id="SM00918"/>
    </source>
</evidence>
<protein>
    <submittedName>
        <fullName evidence="14">Glutamate receptor ionotropic, delta-1</fullName>
    </submittedName>
</protein>